<reference evidence="1 2" key="1">
    <citation type="journal article" date="2013" name="PLoS Genet.">
        <title>The genome and development-dependent transcriptomes of Pyronema confluens: a window into fungal evolution.</title>
        <authorList>
            <person name="Traeger S."/>
            <person name="Altegoer F."/>
            <person name="Freitag M."/>
            <person name="Gabaldon T."/>
            <person name="Kempken F."/>
            <person name="Kumar A."/>
            <person name="Marcet-Houben M."/>
            <person name="Poggeler S."/>
            <person name="Stajich J.E."/>
            <person name="Nowrousian M."/>
        </authorList>
    </citation>
    <scope>NUCLEOTIDE SEQUENCE [LARGE SCALE GENOMIC DNA]</scope>
    <source>
        <strain evidence="2">CBS 100304</strain>
        <tissue evidence="1">Vegetative mycelium</tissue>
    </source>
</reference>
<keyword evidence="2" id="KW-1185">Reference proteome</keyword>
<dbReference type="EMBL" id="HF936572">
    <property type="protein sequence ID" value="CCX34610.1"/>
    <property type="molecule type" value="Genomic_DNA"/>
</dbReference>
<dbReference type="AlphaFoldDB" id="U4LRM0"/>
<gene>
    <name evidence="1" type="ORF">PCON_04003</name>
</gene>
<proteinExistence type="predicted"/>
<protein>
    <submittedName>
        <fullName evidence="1">Uncharacterized protein</fullName>
    </submittedName>
</protein>
<organism evidence="1 2">
    <name type="scientific">Pyronema omphalodes (strain CBS 100304)</name>
    <name type="common">Pyronema confluens</name>
    <dbReference type="NCBI Taxonomy" id="1076935"/>
    <lineage>
        <taxon>Eukaryota</taxon>
        <taxon>Fungi</taxon>
        <taxon>Dikarya</taxon>
        <taxon>Ascomycota</taxon>
        <taxon>Pezizomycotina</taxon>
        <taxon>Pezizomycetes</taxon>
        <taxon>Pezizales</taxon>
        <taxon>Pyronemataceae</taxon>
        <taxon>Pyronema</taxon>
    </lineage>
</organism>
<name>U4LRM0_PYROM</name>
<evidence type="ECO:0000313" key="2">
    <source>
        <dbReference type="Proteomes" id="UP000018144"/>
    </source>
</evidence>
<evidence type="ECO:0000313" key="1">
    <source>
        <dbReference type="EMBL" id="CCX34610.1"/>
    </source>
</evidence>
<sequence length="30" mass="3570">MVMKRRYKTTGWIGTRKVPGSWVMGMLKRD</sequence>
<dbReference type="Proteomes" id="UP000018144">
    <property type="component" value="Unassembled WGS sequence"/>
</dbReference>
<accession>U4LRM0</accession>